<feature type="domain" description="MlaB-like STAS" evidence="2">
    <location>
        <begin position="559"/>
        <end position="624"/>
    </location>
</feature>
<evidence type="ECO:0000256" key="1">
    <source>
        <dbReference type="SAM" id="MobiDB-lite"/>
    </source>
</evidence>
<accession>A0A1P8K1N8</accession>
<dbReference type="Pfam" id="PF13466">
    <property type="entry name" value="STAS_2"/>
    <property type="match status" value="1"/>
</dbReference>
<name>A0A1P8K1N8_9BURK</name>
<keyword evidence="4" id="KW-1185">Reference proteome</keyword>
<dbReference type="InterPro" id="IPR058548">
    <property type="entry name" value="MlaB-like_STAS"/>
</dbReference>
<dbReference type="AlphaFoldDB" id="A0A1P8K1N8"/>
<feature type="region of interest" description="Disordered" evidence="1">
    <location>
        <begin position="335"/>
        <end position="354"/>
    </location>
</feature>
<evidence type="ECO:0000259" key="2">
    <source>
        <dbReference type="Pfam" id="PF13466"/>
    </source>
</evidence>
<dbReference type="Proteomes" id="UP000186609">
    <property type="component" value="Chromosome"/>
</dbReference>
<dbReference type="EMBL" id="CP019236">
    <property type="protein sequence ID" value="APW39909.1"/>
    <property type="molecule type" value="Genomic_DNA"/>
</dbReference>
<dbReference type="OrthoDB" id="5298269at2"/>
<protein>
    <recommendedName>
        <fullName evidence="2">MlaB-like STAS domain-containing protein</fullName>
    </recommendedName>
</protein>
<sequence>MAQDDQPPQPSGLLSKVVKFVRNPTMNWSDLDQPEADKESVYSKQMLKEMIERKRRNDFVRRREFDQLRKLRQRGALSGAAPGSGGDDLGRPSFFQSSMPSKSEDRAGTLKKIDEIEAQMSMQWWKSKDVGASEPVPLSSRAGLIKDTKPDVLKFSDDDSHDADHAARHYAATVPASLPAHLRDDASYTLSTSGAAYAATEVSPLTDGHSRMGPAPAASVHEPVVDLLAALNDDLELDYDAQPPVAAEVPDFVHAPELEEAAIRFANGDDAGAEAAILAVLESEPEQIGPSETWMTLFDLYRATGQQDRFDTVGIDFATRFNRSAPPWFSMPTLAGSSQPPVADAGQKAATPAGRSHGFNWSSPAVMGASAVLGLQSMVQSRSPQSLRLNWANLLSIDVAALDALALLFADWAEQGLQLFFADGDRLEAVVKAATRSGERSVNQAWWRLRLEMLRIMQRPDEFDLVALEYCITYEVSPPSWRPVHCSFAAVQADDYDGLGSPDAHAPGSAPEAESGSSSGNSEFKSTHFGTDSEPVPLQATAAVGMGTLSGLVVGDATQALASVDGTVREGGLLVISCDHLIRIDFSAAGSVLNWAAAQQGAGRRVEFRGLHRLVAIFFNVIGINENAKVIPRKN</sequence>
<feature type="compositionally biased region" description="Low complexity" evidence="1">
    <location>
        <begin position="506"/>
        <end position="523"/>
    </location>
</feature>
<feature type="region of interest" description="Disordered" evidence="1">
    <location>
        <begin position="499"/>
        <end position="533"/>
    </location>
</feature>
<organism evidence="3 4">
    <name type="scientific">Rhodoferax koreensis</name>
    <dbReference type="NCBI Taxonomy" id="1842727"/>
    <lineage>
        <taxon>Bacteria</taxon>
        <taxon>Pseudomonadati</taxon>
        <taxon>Pseudomonadota</taxon>
        <taxon>Betaproteobacteria</taxon>
        <taxon>Burkholderiales</taxon>
        <taxon>Comamonadaceae</taxon>
        <taxon>Rhodoferax</taxon>
    </lineage>
</organism>
<dbReference type="STRING" id="1842727.RD110_24105"/>
<dbReference type="KEGG" id="rhy:RD110_24105"/>
<evidence type="ECO:0000313" key="4">
    <source>
        <dbReference type="Proteomes" id="UP000186609"/>
    </source>
</evidence>
<reference evidence="3 4" key="1">
    <citation type="submission" date="2017-01" db="EMBL/GenBank/DDBJ databases">
        <authorList>
            <person name="Mah S.A."/>
            <person name="Swanson W.J."/>
            <person name="Moy G.W."/>
            <person name="Vacquier V.D."/>
        </authorList>
    </citation>
    <scope>NUCLEOTIDE SEQUENCE [LARGE SCALE GENOMIC DNA]</scope>
    <source>
        <strain evidence="3 4">DCY110</strain>
    </source>
</reference>
<gene>
    <name evidence="3" type="ORF">RD110_24105</name>
</gene>
<evidence type="ECO:0000313" key="3">
    <source>
        <dbReference type="EMBL" id="APW39909.1"/>
    </source>
</evidence>
<dbReference type="RefSeq" id="WP_076202827.1">
    <property type="nucleotide sequence ID" value="NZ_CP019236.1"/>
</dbReference>
<feature type="region of interest" description="Disordered" evidence="1">
    <location>
        <begin position="73"/>
        <end position="107"/>
    </location>
</feature>
<proteinExistence type="predicted"/>